<dbReference type="PANTHER" id="PTHR37016">
    <property type="match status" value="1"/>
</dbReference>
<organism evidence="11 12">
    <name type="scientific">Botryosphaeria dothidea</name>
    <dbReference type="NCBI Taxonomy" id="55169"/>
    <lineage>
        <taxon>Eukaryota</taxon>
        <taxon>Fungi</taxon>
        <taxon>Dikarya</taxon>
        <taxon>Ascomycota</taxon>
        <taxon>Pezizomycotina</taxon>
        <taxon>Dothideomycetes</taxon>
        <taxon>Dothideomycetes incertae sedis</taxon>
        <taxon>Botryosphaeriales</taxon>
        <taxon>Botryosphaeriaceae</taxon>
        <taxon>Botryosphaeria</taxon>
    </lineage>
</organism>
<evidence type="ECO:0000313" key="12">
    <source>
        <dbReference type="Proteomes" id="UP000572817"/>
    </source>
</evidence>
<evidence type="ECO:0000256" key="2">
    <source>
        <dbReference type="ARBA" id="ARBA00010279"/>
    </source>
</evidence>
<keyword evidence="9" id="KW-0732">Signal</keyword>
<evidence type="ECO:0000256" key="6">
    <source>
        <dbReference type="ARBA" id="ARBA00022833"/>
    </source>
</evidence>
<dbReference type="Proteomes" id="UP000572817">
    <property type="component" value="Unassembled WGS sequence"/>
</dbReference>
<evidence type="ECO:0000256" key="7">
    <source>
        <dbReference type="ARBA" id="ARBA00023049"/>
    </source>
</evidence>
<keyword evidence="4" id="KW-0479">Metal-binding</keyword>
<evidence type="ECO:0000256" key="1">
    <source>
        <dbReference type="ARBA" id="ARBA00001947"/>
    </source>
</evidence>
<feature type="chain" id="PRO_5034780381" description="Lysine-specific metallo-endopeptidase domain-containing protein" evidence="9">
    <location>
        <begin position="21"/>
        <end position="500"/>
    </location>
</feature>
<keyword evidence="7" id="KW-0482">Metalloprotease</keyword>
<comment type="cofactor">
    <cofactor evidence="1">
        <name>Zn(2+)</name>
        <dbReference type="ChEBI" id="CHEBI:29105"/>
    </cofactor>
</comment>
<sequence>MIARSGMVLALLSAALTVLANPIDINQRDAASSNTVESDSTIVARADASSYPYGNALDNEFQWRNWDPKDDEQKKDAEKIHNAFKEWQDFVKAGLGAASNKDGDTFKRWFGKQDDPNEIKNVFANMWDDKAGKATDKAARMICDREDFKKFCTANRAAYTVAATGEFHVCQRGLDRKLNSEIKCDDLDDSCSAKMRSLPMTLLHEMTHVDTIGTDARGGIQITDEASGAYDCFKLNDDGKGDNAQNYAWLAGEAYWSKECSKTFKDPAAGVKITANDEPPENGSSTTEPVCNGGRGTVAFDQGEADAKIAQFCGDERWQKTVIVPPVSFGHGQTSDGRGKALGVEDSFDINGGKDKLWMDVSFAESSCIGNFQFDRGACETNLREALNGCDTGGLYPKYGGWTDDVCAVYRLKATAGTGGDSPFFIQGADAEMTGDWACKDTDTSALGPDSPLEGTFACGCDVLGGLQFVLIPVAVRLDRGPTQFGKSDLLHESWMSHAW</sequence>
<reference evidence="11" key="1">
    <citation type="submission" date="2020-04" db="EMBL/GenBank/DDBJ databases">
        <title>Genome Assembly and Annotation of Botryosphaeria dothidea sdau 11-99, a Latent Pathogen of Apple Fruit Ring Rot in China.</title>
        <authorList>
            <person name="Yu C."/>
            <person name="Diao Y."/>
            <person name="Lu Q."/>
            <person name="Zhao J."/>
            <person name="Cui S."/>
            <person name="Peng C."/>
            <person name="He B."/>
            <person name="Liu H."/>
        </authorList>
    </citation>
    <scope>NUCLEOTIDE SEQUENCE [LARGE SCALE GENOMIC DNA]</scope>
    <source>
        <strain evidence="11">Sdau11-99</strain>
    </source>
</reference>
<dbReference type="OrthoDB" id="2119228at2759"/>
<evidence type="ECO:0000313" key="11">
    <source>
        <dbReference type="EMBL" id="KAF4305962.1"/>
    </source>
</evidence>
<dbReference type="GO" id="GO:0046872">
    <property type="term" value="F:metal ion binding"/>
    <property type="evidence" value="ECO:0007669"/>
    <property type="project" value="UniProtKB-KW"/>
</dbReference>
<keyword evidence="12" id="KW-1185">Reference proteome</keyword>
<name>A0A8H4IT70_9PEZI</name>
<keyword evidence="3" id="KW-0645">Protease</keyword>
<feature type="domain" description="Lysine-specific metallo-endopeptidase" evidence="10">
    <location>
        <begin position="97"/>
        <end position="217"/>
    </location>
</feature>
<proteinExistence type="inferred from homology"/>
<feature type="region of interest" description="Disordered" evidence="8">
    <location>
        <begin position="273"/>
        <end position="293"/>
    </location>
</feature>
<comment type="caution">
    <text evidence="11">The sequence shown here is derived from an EMBL/GenBank/DDBJ whole genome shotgun (WGS) entry which is preliminary data.</text>
</comment>
<dbReference type="Pfam" id="PF14521">
    <property type="entry name" value="Aspzincin_M35"/>
    <property type="match status" value="1"/>
</dbReference>
<keyword evidence="6" id="KW-0862">Zinc</keyword>
<dbReference type="Gene3D" id="3.40.390.10">
    <property type="entry name" value="Collagenase (Catalytic Domain)"/>
    <property type="match status" value="1"/>
</dbReference>
<dbReference type="EMBL" id="WWBZ02000040">
    <property type="protein sequence ID" value="KAF4305962.1"/>
    <property type="molecule type" value="Genomic_DNA"/>
</dbReference>
<evidence type="ECO:0000256" key="3">
    <source>
        <dbReference type="ARBA" id="ARBA00022670"/>
    </source>
</evidence>
<evidence type="ECO:0000256" key="8">
    <source>
        <dbReference type="SAM" id="MobiDB-lite"/>
    </source>
</evidence>
<keyword evidence="5" id="KW-0378">Hydrolase</keyword>
<evidence type="ECO:0000256" key="9">
    <source>
        <dbReference type="SAM" id="SignalP"/>
    </source>
</evidence>
<evidence type="ECO:0000256" key="5">
    <source>
        <dbReference type="ARBA" id="ARBA00022801"/>
    </source>
</evidence>
<accession>A0A8H4IT70</accession>
<feature type="signal peptide" evidence="9">
    <location>
        <begin position="1"/>
        <end position="20"/>
    </location>
</feature>
<comment type="similarity">
    <text evidence="2">Belongs to the peptidase M35 family.</text>
</comment>
<evidence type="ECO:0000256" key="4">
    <source>
        <dbReference type="ARBA" id="ARBA00022723"/>
    </source>
</evidence>
<dbReference type="SUPFAM" id="SSF55486">
    <property type="entry name" value="Metalloproteases ('zincins'), catalytic domain"/>
    <property type="match status" value="1"/>
</dbReference>
<dbReference type="InterPro" id="IPR024079">
    <property type="entry name" value="MetalloPept_cat_dom_sf"/>
</dbReference>
<gene>
    <name evidence="11" type="ORF">GTA08_BOTSDO06522</name>
</gene>
<dbReference type="GO" id="GO:0004222">
    <property type="term" value="F:metalloendopeptidase activity"/>
    <property type="evidence" value="ECO:0007669"/>
    <property type="project" value="InterPro"/>
</dbReference>
<protein>
    <recommendedName>
        <fullName evidence="10">Lysine-specific metallo-endopeptidase domain-containing protein</fullName>
    </recommendedName>
</protein>
<evidence type="ECO:0000259" key="10">
    <source>
        <dbReference type="Pfam" id="PF14521"/>
    </source>
</evidence>
<dbReference type="AlphaFoldDB" id="A0A8H4IT70"/>
<dbReference type="InterPro" id="IPR050414">
    <property type="entry name" value="Fungal_M35_metalloproteases"/>
</dbReference>
<dbReference type="InterPro" id="IPR029463">
    <property type="entry name" value="Lys_MEP"/>
</dbReference>
<dbReference type="PANTHER" id="PTHR37016:SF3">
    <property type="entry name" value="NEUTRAL PROTEASE 2-RELATED"/>
    <property type="match status" value="1"/>
</dbReference>
<dbReference type="GO" id="GO:0006508">
    <property type="term" value="P:proteolysis"/>
    <property type="evidence" value="ECO:0007669"/>
    <property type="project" value="UniProtKB-KW"/>
</dbReference>